<accession>A0ABU9Y3N1</accession>
<evidence type="ECO:0000313" key="3">
    <source>
        <dbReference type="EMBL" id="MEN2790389.1"/>
    </source>
</evidence>
<dbReference type="Proteomes" id="UP001419910">
    <property type="component" value="Unassembled WGS sequence"/>
</dbReference>
<feature type="region of interest" description="Disordered" evidence="1">
    <location>
        <begin position="30"/>
        <end position="51"/>
    </location>
</feature>
<evidence type="ECO:0000256" key="1">
    <source>
        <dbReference type="SAM" id="MobiDB-lite"/>
    </source>
</evidence>
<keyword evidence="2" id="KW-0732">Signal</keyword>
<sequence length="169" mass="18779">MIKKFLSSVALAGVAIAGFGAVPASAQDYGRDGYRQTYSHDRDDDGDGRYARDDQYQYERRQDAYRRYQAEQRRAQYERYNRGYDRGYADDGYGRAYGYQDDSRRRQYHQGRRCTSGTTGAVVGAVLGGLLGREIGRGGRYNEPSTTGLILGAGGGALAGRAIERSNCR</sequence>
<feature type="chain" id="PRO_5045138223" description="17 kDa surface antigen" evidence="2">
    <location>
        <begin position="27"/>
        <end position="169"/>
    </location>
</feature>
<dbReference type="EMBL" id="JBDIME010000009">
    <property type="protein sequence ID" value="MEN2790389.1"/>
    <property type="molecule type" value="Genomic_DNA"/>
</dbReference>
<keyword evidence="4" id="KW-1185">Reference proteome</keyword>
<comment type="caution">
    <text evidence="3">The sequence shown here is derived from an EMBL/GenBank/DDBJ whole genome shotgun (WGS) entry which is preliminary data.</text>
</comment>
<protein>
    <recommendedName>
        <fullName evidence="5">17 kDa surface antigen</fullName>
    </recommendedName>
</protein>
<evidence type="ECO:0000256" key="2">
    <source>
        <dbReference type="SAM" id="SignalP"/>
    </source>
</evidence>
<dbReference type="RefSeq" id="WP_343889403.1">
    <property type="nucleotide sequence ID" value="NZ_BAAAEH010000021.1"/>
</dbReference>
<evidence type="ECO:0000313" key="4">
    <source>
        <dbReference type="Proteomes" id="UP001419910"/>
    </source>
</evidence>
<evidence type="ECO:0008006" key="5">
    <source>
        <dbReference type="Google" id="ProtNLM"/>
    </source>
</evidence>
<gene>
    <name evidence="3" type="ORF">ABC974_12190</name>
</gene>
<feature type="signal peptide" evidence="2">
    <location>
        <begin position="1"/>
        <end position="26"/>
    </location>
</feature>
<reference evidence="3 4" key="1">
    <citation type="submission" date="2024-05" db="EMBL/GenBank/DDBJ databases">
        <authorList>
            <person name="Liu Q."/>
            <person name="Xin Y.-H."/>
        </authorList>
    </citation>
    <scope>NUCLEOTIDE SEQUENCE [LARGE SCALE GENOMIC DNA]</scope>
    <source>
        <strain evidence="3 4">CGMCC 1.10181</strain>
    </source>
</reference>
<organism evidence="3 4">
    <name type="scientific">Sphingomonas oligophenolica</name>
    <dbReference type="NCBI Taxonomy" id="301154"/>
    <lineage>
        <taxon>Bacteria</taxon>
        <taxon>Pseudomonadati</taxon>
        <taxon>Pseudomonadota</taxon>
        <taxon>Alphaproteobacteria</taxon>
        <taxon>Sphingomonadales</taxon>
        <taxon>Sphingomonadaceae</taxon>
        <taxon>Sphingomonas</taxon>
    </lineage>
</organism>
<name>A0ABU9Y3N1_9SPHN</name>
<proteinExistence type="predicted"/>